<organism evidence="1 2">
    <name type="scientific">Tanticharoenia sakaeratensis NBRC 103193</name>
    <dbReference type="NCBI Taxonomy" id="1231623"/>
    <lineage>
        <taxon>Bacteria</taxon>
        <taxon>Pseudomonadati</taxon>
        <taxon>Pseudomonadota</taxon>
        <taxon>Alphaproteobacteria</taxon>
        <taxon>Acetobacterales</taxon>
        <taxon>Acetobacteraceae</taxon>
        <taxon>Tanticharoenia</taxon>
    </lineage>
</organism>
<dbReference type="STRING" id="1231623.Tasa_031_070"/>
<dbReference type="EMBL" id="BALE01000031">
    <property type="protein sequence ID" value="GAN54852.1"/>
    <property type="molecule type" value="Genomic_DNA"/>
</dbReference>
<comment type="caution">
    <text evidence="1">The sequence shown here is derived from an EMBL/GenBank/DDBJ whole genome shotgun (WGS) entry which is preliminary data.</text>
</comment>
<evidence type="ECO:0000313" key="1">
    <source>
        <dbReference type="EMBL" id="GAN54852.1"/>
    </source>
</evidence>
<keyword evidence="2" id="KW-1185">Reference proteome</keyword>
<sequence>MLACAADVVLSAAAGGVVACVWDVDAAVVTGDGEPAPCCAGGEAVAWAGIGAVWAIAATLNANRPRAVAVSQTARGVRRQRVRDAGSDRVRTGVFGVSDRSVVFKASPPRRVVIMPLQQFRAPHGCLVITVMPYFSNPTRWRARGRTPMLDGDFAHMRVRGCRLHGRPQHRFDDRICR</sequence>
<accession>A0A0D6MMF9</accession>
<dbReference type="Proteomes" id="UP000032679">
    <property type="component" value="Unassembled WGS sequence"/>
</dbReference>
<reference evidence="1 2" key="1">
    <citation type="submission" date="2012-10" db="EMBL/GenBank/DDBJ databases">
        <title>Genome sequencing of Tanticharoenia sakaeratensis NBRC 103193.</title>
        <authorList>
            <person name="Azuma Y."/>
            <person name="Hadano H."/>
            <person name="Hirakawa H."/>
            <person name="Matsushita K."/>
        </authorList>
    </citation>
    <scope>NUCLEOTIDE SEQUENCE [LARGE SCALE GENOMIC DNA]</scope>
    <source>
        <strain evidence="1 2">NBRC 103193</strain>
    </source>
</reference>
<protein>
    <submittedName>
        <fullName evidence="1">Uncharacterized protein</fullName>
    </submittedName>
</protein>
<evidence type="ECO:0000313" key="2">
    <source>
        <dbReference type="Proteomes" id="UP000032679"/>
    </source>
</evidence>
<name>A0A0D6MMF9_9PROT</name>
<proteinExistence type="predicted"/>
<dbReference type="AlphaFoldDB" id="A0A0D6MMF9"/>
<gene>
    <name evidence="1" type="ORF">Tasa_031_070</name>
</gene>